<feature type="region of interest" description="Disordered" evidence="1">
    <location>
        <begin position="428"/>
        <end position="464"/>
    </location>
</feature>
<dbReference type="AlphaFoldDB" id="A0A1L0DIJ8"/>
<gene>
    <name evidence="2" type="ORF">SAMEA4029010_CIC11G00000004964</name>
</gene>
<accession>A0A1L0DIJ8</accession>
<proteinExistence type="predicted"/>
<evidence type="ECO:0000256" key="1">
    <source>
        <dbReference type="SAM" id="MobiDB-lite"/>
    </source>
</evidence>
<reference evidence="2 3" key="1">
    <citation type="submission" date="2016-10" db="EMBL/GenBank/DDBJ databases">
        <authorList>
            <person name="de Groot N.N."/>
        </authorList>
    </citation>
    <scope>NUCLEOTIDE SEQUENCE [LARGE SCALE GENOMIC DNA]</scope>
    <source>
        <strain evidence="2 3">CBS 141442</strain>
    </source>
</reference>
<evidence type="ECO:0000313" key="2">
    <source>
        <dbReference type="EMBL" id="SGZ55752.1"/>
    </source>
</evidence>
<evidence type="ECO:0000313" key="3">
    <source>
        <dbReference type="Proteomes" id="UP000182334"/>
    </source>
</evidence>
<feature type="compositionally biased region" description="Basic and acidic residues" evidence="1">
    <location>
        <begin position="428"/>
        <end position="449"/>
    </location>
</feature>
<organism evidence="2 3">
    <name type="scientific">Sungouiella intermedia</name>
    <dbReference type="NCBI Taxonomy" id="45354"/>
    <lineage>
        <taxon>Eukaryota</taxon>
        <taxon>Fungi</taxon>
        <taxon>Dikarya</taxon>
        <taxon>Ascomycota</taxon>
        <taxon>Saccharomycotina</taxon>
        <taxon>Pichiomycetes</taxon>
        <taxon>Metschnikowiaceae</taxon>
        <taxon>Sungouiella</taxon>
    </lineage>
</organism>
<name>A0A1L0DIJ8_9ASCO</name>
<dbReference type="Proteomes" id="UP000182334">
    <property type="component" value="Chromosome V"/>
</dbReference>
<keyword evidence="3" id="KW-1185">Reference proteome</keyword>
<protein>
    <submittedName>
        <fullName evidence="2">CIC11C00000004964</fullName>
    </submittedName>
</protein>
<dbReference type="OrthoDB" id="4094982at2759"/>
<sequence>MVSLFDISLQRPTWSHLSTGVPTLDQMLDLQSDGLFDFQSVPANAGVEAMVCNLMVSHLASSSSLKILVIETLNSFNWNLLKQHPQFDAEWHPRVSVHRLLLVVELFWFFTFGPGASADCTSTLLFITNFHEIVDLYRLHVAQSYEDALLKHQIDKNRELLANLDRAREEGLELVSLPLLPPQSDLLKLSPYVKAQKHIDELFKEISEFTYKNSAIVVLLGHLDAKFMPYNTARLLAMSPNNSSMASQNTESTLSQTFGRDGRDGRDANRLVLAPVTFGKNPSGNRAGGEAGLNEVKITARLVFYNDWYHKSPYIRNTENPPDVSEDFLVLVVKVTSLNGVANINEPVFFDLSARHPNSEASLNGWLIDLQVQEDQDLSALIQDSINSTQAPRAASTQIARQLALPSSPFSTQRISKATMEENTECLVDKSEGRLEESLTDKRETGEEIQKEEDSDANSEQNYQDLYIDGSDVELTGTLLEDISEI</sequence>
<dbReference type="EMBL" id="LT635760">
    <property type="protein sequence ID" value="SGZ55752.1"/>
    <property type="molecule type" value="Genomic_DNA"/>
</dbReference>